<dbReference type="HOGENOM" id="CLU_1586967_0_0_1"/>
<dbReference type="AlphaFoldDB" id="R0M5B1"/>
<protein>
    <submittedName>
        <fullName evidence="2">Uncharacterized protein</fullName>
    </submittedName>
</protein>
<dbReference type="EMBL" id="KB909027">
    <property type="protein sequence ID" value="EOB13199.1"/>
    <property type="molecule type" value="Genomic_DNA"/>
</dbReference>
<keyword evidence="3" id="KW-1185">Reference proteome</keyword>
<sequence>MFNLLIFFLMLATATIRRDNKRDQNNKKQSVAKRTKYQVEIELKDDSSDSLSSNFNRNVDEFVHFIEKDNTMEILSPMDVIQSETADLEKNVSLPDFKEVKTVFEEVYIESNKSLENEQTIKKETLILEDSSSSVEFVKDDDVNGSKQDKIKDKCVDFEKEVIILGDS</sequence>
<name>R0M5B1_NOSB1</name>
<evidence type="ECO:0000313" key="3">
    <source>
        <dbReference type="Proteomes" id="UP000016927"/>
    </source>
</evidence>
<dbReference type="VEuPathDB" id="MicrosporidiaDB:NBO_119g0001"/>
<evidence type="ECO:0000256" key="1">
    <source>
        <dbReference type="SAM" id="SignalP"/>
    </source>
</evidence>
<accession>R0M5B1</accession>
<dbReference type="Proteomes" id="UP000016927">
    <property type="component" value="Unassembled WGS sequence"/>
</dbReference>
<feature type="chain" id="PRO_5004355023" evidence="1">
    <location>
        <begin position="17"/>
        <end position="168"/>
    </location>
</feature>
<evidence type="ECO:0000313" key="2">
    <source>
        <dbReference type="EMBL" id="EOB13199.1"/>
    </source>
</evidence>
<reference evidence="2 3" key="1">
    <citation type="journal article" date="2013" name="BMC Genomics">
        <title>Comparative genomics of parasitic silkworm microsporidia reveal an association between genome expansion and host adaptation.</title>
        <authorList>
            <person name="Pan G."/>
            <person name="Xu J."/>
            <person name="Li T."/>
            <person name="Xia Q."/>
            <person name="Liu S.L."/>
            <person name="Zhang G."/>
            <person name="Li S."/>
            <person name="Li C."/>
            <person name="Liu H."/>
            <person name="Yang L."/>
            <person name="Liu T."/>
            <person name="Zhang X."/>
            <person name="Wu Z."/>
            <person name="Fan W."/>
            <person name="Dang X."/>
            <person name="Xiang H."/>
            <person name="Tao M."/>
            <person name="Li Y."/>
            <person name="Hu J."/>
            <person name="Li Z."/>
            <person name="Lin L."/>
            <person name="Luo J."/>
            <person name="Geng L."/>
            <person name="Wang L."/>
            <person name="Long M."/>
            <person name="Wan Y."/>
            <person name="He N."/>
            <person name="Zhang Z."/>
            <person name="Lu C."/>
            <person name="Keeling P.J."/>
            <person name="Wang J."/>
            <person name="Xiang Z."/>
            <person name="Zhou Z."/>
        </authorList>
    </citation>
    <scope>NUCLEOTIDE SEQUENCE [LARGE SCALE GENOMIC DNA]</scope>
    <source>
        <strain evidence="3">CQ1 / CVCC 102059</strain>
    </source>
</reference>
<gene>
    <name evidence="2" type="ORF">NBO_119g0001</name>
</gene>
<organism evidence="2 3">
    <name type="scientific">Nosema bombycis (strain CQ1 / CVCC 102059)</name>
    <name type="common">Microsporidian parasite</name>
    <name type="synonym">Pebrine of silkworm</name>
    <dbReference type="NCBI Taxonomy" id="578461"/>
    <lineage>
        <taxon>Eukaryota</taxon>
        <taxon>Fungi</taxon>
        <taxon>Fungi incertae sedis</taxon>
        <taxon>Microsporidia</taxon>
        <taxon>Nosematidae</taxon>
        <taxon>Nosema</taxon>
    </lineage>
</organism>
<proteinExistence type="predicted"/>
<feature type="signal peptide" evidence="1">
    <location>
        <begin position="1"/>
        <end position="16"/>
    </location>
</feature>
<keyword evidence="1" id="KW-0732">Signal</keyword>